<proteinExistence type="predicted"/>
<organism evidence="2 3">
    <name type="scientific">Gymnopilus junonius</name>
    <name type="common">Spectacular rustgill mushroom</name>
    <name type="synonym">Gymnopilus spectabilis subsp. junonius</name>
    <dbReference type="NCBI Taxonomy" id="109634"/>
    <lineage>
        <taxon>Eukaryota</taxon>
        <taxon>Fungi</taxon>
        <taxon>Dikarya</taxon>
        <taxon>Basidiomycota</taxon>
        <taxon>Agaricomycotina</taxon>
        <taxon>Agaricomycetes</taxon>
        <taxon>Agaricomycetidae</taxon>
        <taxon>Agaricales</taxon>
        <taxon>Agaricineae</taxon>
        <taxon>Hymenogastraceae</taxon>
        <taxon>Gymnopilus</taxon>
    </lineage>
</organism>
<keyword evidence="3" id="KW-1185">Reference proteome</keyword>
<gene>
    <name evidence="2" type="ORF">CPB84DRAFT_1758075</name>
</gene>
<comment type="caution">
    <text evidence="2">The sequence shown here is derived from an EMBL/GenBank/DDBJ whole genome shotgun (WGS) entry which is preliminary data.</text>
</comment>
<name>A0A9P5TU97_GYMJU</name>
<feature type="region of interest" description="Disordered" evidence="1">
    <location>
        <begin position="1"/>
        <end position="20"/>
    </location>
</feature>
<evidence type="ECO:0000313" key="2">
    <source>
        <dbReference type="EMBL" id="KAF8913980.1"/>
    </source>
</evidence>
<sequence length="52" mass="5425">MTLHGSLAPGLEKVKGSNGLGHRYDNAPSEVGLLGSLIMVLKMVYGLDGTAR</sequence>
<evidence type="ECO:0000313" key="3">
    <source>
        <dbReference type="Proteomes" id="UP000724874"/>
    </source>
</evidence>
<dbReference type="Proteomes" id="UP000724874">
    <property type="component" value="Unassembled WGS sequence"/>
</dbReference>
<dbReference type="OrthoDB" id="428577at2759"/>
<evidence type="ECO:0000256" key="1">
    <source>
        <dbReference type="SAM" id="MobiDB-lite"/>
    </source>
</evidence>
<dbReference type="EMBL" id="JADNYJ010000001">
    <property type="protein sequence ID" value="KAF8913980.1"/>
    <property type="molecule type" value="Genomic_DNA"/>
</dbReference>
<protein>
    <submittedName>
        <fullName evidence="2">Uncharacterized protein</fullName>
    </submittedName>
</protein>
<dbReference type="AlphaFoldDB" id="A0A9P5TU97"/>
<accession>A0A9P5TU97</accession>
<reference evidence="2" key="1">
    <citation type="submission" date="2020-11" db="EMBL/GenBank/DDBJ databases">
        <authorList>
            <consortium name="DOE Joint Genome Institute"/>
            <person name="Ahrendt S."/>
            <person name="Riley R."/>
            <person name="Andreopoulos W."/>
            <person name="LaButti K."/>
            <person name="Pangilinan J."/>
            <person name="Ruiz-duenas F.J."/>
            <person name="Barrasa J.M."/>
            <person name="Sanchez-Garcia M."/>
            <person name="Camarero S."/>
            <person name="Miyauchi S."/>
            <person name="Serrano A."/>
            <person name="Linde D."/>
            <person name="Babiker R."/>
            <person name="Drula E."/>
            <person name="Ayuso-Fernandez I."/>
            <person name="Pacheco R."/>
            <person name="Padilla G."/>
            <person name="Ferreira P."/>
            <person name="Barriuso J."/>
            <person name="Kellner H."/>
            <person name="Castanera R."/>
            <person name="Alfaro M."/>
            <person name="Ramirez L."/>
            <person name="Pisabarro A.G."/>
            <person name="Kuo A."/>
            <person name="Tritt A."/>
            <person name="Lipzen A."/>
            <person name="He G."/>
            <person name="Yan M."/>
            <person name="Ng V."/>
            <person name="Cullen D."/>
            <person name="Martin F."/>
            <person name="Rosso M.-N."/>
            <person name="Henrissat B."/>
            <person name="Hibbett D."/>
            <person name="Martinez A.T."/>
            <person name="Grigoriev I.V."/>
        </authorList>
    </citation>
    <scope>NUCLEOTIDE SEQUENCE</scope>
    <source>
        <strain evidence="2">AH 44721</strain>
    </source>
</reference>